<accession>A0A7C9QTD2</accession>
<dbReference type="InterPro" id="IPR056098">
    <property type="entry name" value="Acb2/Tad1_hairpin"/>
</dbReference>
<dbReference type="GO" id="GO:0000166">
    <property type="term" value="F:nucleotide binding"/>
    <property type="evidence" value="ECO:0007669"/>
    <property type="project" value="UniProtKB-KW"/>
</dbReference>
<evidence type="ECO:0000313" key="3">
    <source>
        <dbReference type="EMBL" id="NFV80002.1"/>
    </source>
</evidence>
<protein>
    <recommendedName>
        <fullName evidence="2">Acb2/Tad1 hairpin domain-containing protein</fullName>
    </recommendedName>
</protein>
<dbReference type="Pfam" id="PF24729">
    <property type="entry name" value="Acb2_Tad1_hairpin"/>
    <property type="match status" value="1"/>
</dbReference>
<dbReference type="EMBL" id="JAAIYP010000034">
    <property type="protein sequence ID" value="NFV80002.1"/>
    <property type="molecule type" value="Genomic_DNA"/>
</dbReference>
<gene>
    <name evidence="3" type="ORF">G4223_07755</name>
</gene>
<comment type="caution">
    <text evidence="3">The sequence shown here is derived from an EMBL/GenBank/DDBJ whole genome shotgun (WGS) entry which is preliminary data.</text>
</comment>
<feature type="domain" description="Acb2/Tad1 hairpin" evidence="2">
    <location>
        <begin position="21"/>
        <end position="78"/>
    </location>
</feature>
<dbReference type="AlphaFoldDB" id="A0A7C9QTD2"/>
<evidence type="ECO:0000256" key="1">
    <source>
        <dbReference type="ARBA" id="ARBA00022741"/>
    </source>
</evidence>
<proteinExistence type="predicted"/>
<evidence type="ECO:0000313" key="4">
    <source>
        <dbReference type="Proteomes" id="UP000480684"/>
    </source>
</evidence>
<keyword evidence="4" id="KW-1185">Reference proteome</keyword>
<evidence type="ECO:0000259" key="2">
    <source>
        <dbReference type="Pfam" id="PF24729"/>
    </source>
</evidence>
<keyword evidence="1" id="KW-0547">Nucleotide-binding</keyword>
<reference evidence="3 4" key="1">
    <citation type="submission" date="2020-02" db="EMBL/GenBank/DDBJ databases">
        <authorList>
            <person name="Dziuba M."/>
            <person name="Kuznetsov B."/>
            <person name="Mardanov A."/>
            <person name="Ravin N."/>
            <person name="Grouzdev D."/>
        </authorList>
    </citation>
    <scope>NUCLEOTIDE SEQUENCE [LARGE SCALE GENOMIC DNA]</scope>
    <source>
        <strain evidence="3 4">SpK</strain>
    </source>
</reference>
<dbReference type="RefSeq" id="WP_163677355.1">
    <property type="nucleotide sequence ID" value="NZ_JAAIYP010000034.1"/>
</dbReference>
<dbReference type="Proteomes" id="UP000480684">
    <property type="component" value="Unassembled WGS sequence"/>
</dbReference>
<sequence length="80" mass="8917">MADLYAGAPDARQAGDIKPSRFRPQYRALSDDEKALHGAIKAKAVEMEALFDQVKDGRYKSLAFTDLESSIMWIVKQLTA</sequence>
<name>A0A7C9QTD2_9PROT</name>
<organism evidence="3 4">
    <name type="scientific">Magnetospirillum aberrantis SpK</name>
    <dbReference type="NCBI Taxonomy" id="908842"/>
    <lineage>
        <taxon>Bacteria</taxon>
        <taxon>Pseudomonadati</taxon>
        <taxon>Pseudomonadota</taxon>
        <taxon>Alphaproteobacteria</taxon>
        <taxon>Rhodospirillales</taxon>
        <taxon>Rhodospirillaceae</taxon>
        <taxon>Magnetospirillum</taxon>
    </lineage>
</organism>